<feature type="region of interest" description="Disordered" evidence="7">
    <location>
        <begin position="315"/>
        <end position="402"/>
    </location>
</feature>
<dbReference type="Proteomes" id="UP001318040">
    <property type="component" value="Chromosome 40"/>
</dbReference>
<evidence type="ECO:0000256" key="7">
    <source>
        <dbReference type="SAM" id="MobiDB-lite"/>
    </source>
</evidence>
<dbReference type="SUPFAM" id="SSF144292">
    <property type="entry name" value="occludin/ELL-like"/>
    <property type="match status" value="1"/>
</dbReference>
<comment type="subcellular location">
    <subcellularLocation>
        <location evidence="1">Nucleus</location>
    </subcellularLocation>
</comment>
<protein>
    <submittedName>
        <fullName evidence="10">RNA polymerase II elongation factor ELL-like isoform X1</fullName>
    </submittedName>
</protein>
<dbReference type="KEGG" id="pmrn:116950598"/>
<evidence type="ECO:0000259" key="8">
    <source>
        <dbReference type="PROSITE" id="PS51980"/>
    </source>
</evidence>
<feature type="compositionally biased region" description="Basic and acidic residues" evidence="7">
    <location>
        <begin position="522"/>
        <end position="538"/>
    </location>
</feature>
<comment type="similarity">
    <text evidence="2 6">Belongs to the ELL/occludin family.</text>
</comment>
<gene>
    <name evidence="10" type="primary">LOC116950598</name>
</gene>
<accession>A0AAJ7X7Z2</accession>
<evidence type="ECO:0000313" key="10">
    <source>
        <dbReference type="RefSeq" id="XP_032824392.1"/>
    </source>
</evidence>
<dbReference type="PANTHER" id="PTHR23288:SF17">
    <property type="entry name" value="RNA POLYMERASE II ELONGATION FACTOR ELL"/>
    <property type="match status" value="1"/>
</dbReference>
<dbReference type="InterPro" id="IPR019464">
    <property type="entry name" value="ELL_N"/>
</dbReference>
<dbReference type="GeneID" id="116950598"/>
<feature type="region of interest" description="Disordered" evidence="7">
    <location>
        <begin position="415"/>
        <end position="453"/>
    </location>
</feature>
<keyword evidence="9" id="KW-1185">Reference proteome</keyword>
<dbReference type="Pfam" id="PF10390">
    <property type="entry name" value="ELL"/>
    <property type="match status" value="1"/>
</dbReference>
<keyword evidence="4" id="KW-0804">Transcription</keyword>
<feature type="region of interest" description="Disordered" evidence="7">
    <location>
        <begin position="487"/>
        <end position="538"/>
    </location>
</feature>
<keyword evidence="5" id="KW-0539">Nucleus</keyword>
<proteinExistence type="inferred from homology"/>
<evidence type="ECO:0000256" key="4">
    <source>
        <dbReference type="ARBA" id="ARBA00023163"/>
    </source>
</evidence>
<evidence type="ECO:0000256" key="3">
    <source>
        <dbReference type="ARBA" id="ARBA00023015"/>
    </source>
</evidence>
<dbReference type="GO" id="GO:0000987">
    <property type="term" value="F:cis-regulatory region sequence-specific DNA binding"/>
    <property type="evidence" value="ECO:0007669"/>
    <property type="project" value="TreeGrafter"/>
</dbReference>
<evidence type="ECO:0000256" key="2">
    <source>
        <dbReference type="ARBA" id="ARBA00009171"/>
    </source>
</evidence>
<evidence type="ECO:0000313" key="9">
    <source>
        <dbReference type="Proteomes" id="UP001318040"/>
    </source>
</evidence>
<dbReference type="InterPro" id="IPR042065">
    <property type="entry name" value="E3_ELL-like"/>
</dbReference>
<dbReference type="RefSeq" id="XP_032824392.1">
    <property type="nucleotide sequence ID" value="XM_032968501.1"/>
</dbReference>
<dbReference type="GO" id="GO:0008023">
    <property type="term" value="C:transcription elongation factor complex"/>
    <property type="evidence" value="ECO:0007669"/>
    <property type="project" value="InterPro"/>
</dbReference>
<dbReference type="PANTHER" id="PTHR23288">
    <property type="entry name" value="OCCLUDIN AND RNA POLYMERASE II ELONGATION FACTOR ELL"/>
    <property type="match status" value="1"/>
</dbReference>
<dbReference type="Gene3D" id="6.10.140.340">
    <property type="match status" value="1"/>
</dbReference>
<dbReference type="InterPro" id="IPR010844">
    <property type="entry name" value="Occludin_ELL"/>
</dbReference>
<dbReference type="GO" id="GO:0032968">
    <property type="term" value="P:positive regulation of transcription elongation by RNA polymerase II"/>
    <property type="evidence" value="ECO:0007669"/>
    <property type="project" value="TreeGrafter"/>
</dbReference>
<dbReference type="PROSITE" id="PS51980">
    <property type="entry name" value="OCEL"/>
    <property type="match status" value="1"/>
</dbReference>
<dbReference type="GO" id="GO:0042795">
    <property type="term" value="P:snRNA transcription by RNA polymerase II"/>
    <property type="evidence" value="ECO:0007669"/>
    <property type="project" value="TreeGrafter"/>
</dbReference>
<dbReference type="InterPro" id="IPR036390">
    <property type="entry name" value="WH_DNA-bd_sf"/>
</dbReference>
<evidence type="ECO:0000256" key="6">
    <source>
        <dbReference type="PROSITE-ProRule" id="PRU01324"/>
    </source>
</evidence>
<dbReference type="InterPro" id="IPR031176">
    <property type="entry name" value="ELL/occludin"/>
</dbReference>
<dbReference type="Pfam" id="PF07303">
    <property type="entry name" value="Occludin_ELL"/>
    <property type="match status" value="1"/>
</dbReference>
<dbReference type="AlphaFoldDB" id="A0AAJ7X7Z2"/>
<dbReference type="GO" id="GO:0006368">
    <property type="term" value="P:transcription elongation by RNA polymerase II"/>
    <property type="evidence" value="ECO:0007669"/>
    <property type="project" value="InterPro"/>
</dbReference>
<evidence type="ECO:0000256" key="5">
    <source>
        <dbReference type="ARBA" id="ARBA00023242"/>
    </source>
</evidence>
<feature type="compositionally biased region" description="Low complexity" evidence="7">
    <location>
        <begin position="433"/>
        <end position="446"/>
    </location>
</feature>
<keyword evidence="3" id="KW-0805">Transcription regulation</keyword>
<evidence type="ECO:0000256" key="1">
    <source>
        <dbReference type="ARBA" id="ARBA00004123"/>
    </source>
</evidence>
<organism evidence="9 10">
    <name type="scientific">Petromyzon marinus</name>
    <name type="common">Sea lamprey</name>
    <dbReference type="NCBI Taxonomy" id="7757"/>
    <lineage>
        <taxon>Eukaryota</taxon>
        <taxon>Metazoa</taxon>
        <taxon>Chordata</taxon>
        <taxon>Craniata</taxon>
        <taxon>Vertebrata</taxon>
        <taxon>Cyclostomata</taxon>
        <taxon>Hyperoartia</taxon>
        <taxon>Petromyzontiformes</taxon>
        <taxon>Petromyzontidae</taxon>
        <taxon>Petromyzon</taxon>
    </lineage>
</organism>
<feature type="domain" description="OCEL" evidence="8">
    <location>
        <begin position="576"/>
        <end position="697"/>
    </location>
</feature>
<dbReference type="SUPFAM" id="SSF46785">
    <property type="entry name" value="Winged helix' DNA-binding domain"/>
    <property type="match status" value="1"/>
</dbReference>
<dbReference type="Gene3D" id="1.10.10.2670">
    <property type="entry name" value="E3 ubiquitin-protein ligase"/>
    <property type="match status" value="1"/>
</dbReference>
<reference evidence="10" key="1">
    <citation type="submission" date="2025-08" db="UniProtKB">
        <authorList>
            <consortium name="RefSeq"/>
        </authorList>
    </citation>
    <scope>IDENTIFICATION</scope>
    <source>
        <tissue evidence="10">Sperm</tissue>
    </source>
</reference>
<sequence length="700" mass="77508">MAVLGEGREFALSCGAEPERLTLLHVKLTDTAIKAFEVHQASKHSLSSQPTIRFGGGKGVMKIPVPKSECLSGLRCFSFDVSSAGRDGPQASLECIKQYTDSNGSCLLDCLGSVQDKITVCATDDSYQMTRERMTQAEEETRSRGVIEIKPGGPFLGKRTVRKLPASTLDLAPGRKRSMPVNVAGALRKSNVATPPSVPSSVSQRSYRERVMHLLALKPYKKPELLLRLQRDGVNQRDKMQLSPVLTQVAVLNAKDNTFTLRDSLYRELQKDWPGYSEEERQLMQRLVARKSSGLQSSQSQNSPAMVEPLARLSPVKDSHASTPQQQKRTLPAEFVDPKASKKQRVSHLTSRVPPTFNGHANNKSVAPRGSVPKPHRPIPTTGNAYTTARPSSDGGAESAKRRCDTTFTLVSSSDEGAAAGAQNVSKAPAEESSQVSSSSVAKTSSPDGDAGAEPLAARATEHRTATGLRTDDVCVADKEGKCQAERTLANDNSATREGASNLAERASDAGARSRKKAKKNRDRERRKDEDARSLAEAREDIENIKEEMDLNPKVNEGDTEADMTLNVTTSTADVPDYVLNYKPIASPEQRQSYKNDFNAEYEEYRELHARIENVTKHFVQLDAKLRKLQPSTEEYKSVQDQVLKEYKQIKKLFAPLPSFQLQINPNFREQKHRCQYLHHKLSHIKHLIMEYDQTSVTVW</sequence>
<name>A0AAJ7X7Z2_PETMA</name>
<feature type="compositionally biased region" description="Polar residues" evidence="7">
    <location>
        <begin position="381"/>
        <end position="391"/>
    </location>
</feature>